<reference evidence="1 2" key="1">
    <citation type="journal article" date="2012" name="J. Bacteriol.">
        <title>Genome sequence of the bacterium Streptomyces davawensis JCM 4913 and heterologous production of the unique antibiotic roseoflavin.</title>
        <authorList>
            <person name="Jankowitsch F."/>
            <person name="Schwarz J."/>
            <person name="Ruckert C."/>
            <person name="Gust B."/>
            <person name="Szczepanowski R."/>
            <person name="Blom J."/>
            <person name="Pelzer S."/>
            <person name="Kalinowski J."/>
            <person name="Mack M."/>
        </authorList>
    </citation>
    <scope>NUCLEOTIDE SEQUENCE [LARGE SCALE GENOMIC DNA]</scope>
    <source>
        <strain evidence="2">DSM 101723 / JCM 4913 / KCC S-0913 / 768</strain>
    </source>
</reference>
<proteinExistence type="predicted"/>
<evidence type="ECO:0000313" key="1">
    <source>
        <dbReference type="EMBL" id="CCK25094.1"/>
    </source>
</evidence>
<dbReference type="STRING" id="1214101.BN159_0715"/>
<organism evidence="1 2">
    <name type="scientific">Streptomyces davaonensis (strain DSM 101723 / JCM 4913 / KCC S-0913 / 768)</name>
    <dbReference type="NCBI Taxonomy" id="1214101"/>
    <lineage>
        <taxon>Bacteria</taxon>
        <taxon>Bacillati</taxon>
        <taxon>Actinomycetota</taxon>
        <taxon>Actinomycetes</taxon>
        <taxon>Kitasatosporales</taxon>
        <taxon>Streptomycetaceae</taxon>
        <taxon>Streptomyces</taxon>
    </lineage>
</organism>
<dbReference type="HOGENOM" id="CLU_2304355_0_0_11"/>
<sequence length="100" mass="10342">MIDGQELVAVSGEEFARLLATRRQVGGQSARVRALLGTVEELLRVLDGVGTALAELGAAHACAGSGCAVCAVVDGVTERVRVAREAGGRRLGRRASDQAR</sequence>
<gene>
    <name evidence="1" type="ORF">BN159_0715</name>
</gene>
<accession>K4QXJ0</accession>
<name>K4QXJ0_STRDJ</name>
<dbReference type="AlphaFoldDB" id="K4QXJ0"/>
<dbReference type="Proteomes" id="UP000008043">
    <property type="component" value="Chromosome"/>
</dbReference>
<protein>
    <submittedName>
        <fullName evidence="1">Uncharacterized protein</fullName>
    </submittedName>
</protein>
<dbReference type="KEGG" id="sdv:BN159_0715"/>
<dbReference type="EMBL" id="HE971709">
    <property type="protein sequence ID" value="CCK25094.1"/>
    <property type="molecule type" value="Genomic_DNA"/>
</dbReference>
<dbReference type="PATRIC" id="fig|1214101.3.peg.725"/>
<keyword evidence="2" id="KW-1185">Reference proteome</keyword>
<evidence type="ECO:0000313" key="2">
    <source>
        <dbReference type="Proteomes" id="UP000008043"/>
    </source>
</evidence>